<dbReference type="RefSeq" id="WP_025817825.1">
    <property type="nucleotide sequence ID" value="NZ_BAIZ01000096.1"/>
</dbReference>
<dbReference type="Proteomes" id="UP000248314">
    <property type="component" value="Unassembled WGS sequence"/>
</dbReference>
<keyword evidence="1" id="KW-1133">Transmembrane helix</keyword>
<dbReference type="EMBL" id="QJJX01000075">
    <property type="protein sequence ID" value="PXX15456.1"/>
    <property type="molecule type" value="Genomic_DNA"/>
</dbReference>
<keyword evidence="1" id="KW-0812">Transmembrane</keyword>
<sequence>MRKIEKNVNMNVRNIKLCIGVVVLLVCVWFIIVPRLKLYEAKRNARTLIEKIEWYHRIHKCYPKTIDAIGLKVVHENEEFRWHGFVYMYTQVSDSEFELNLYLDSRTYVFYSIANEWYMAQSSSAINQLKKKLYEEILLKEKNGEVDSVVIEEITKSSRDSILKHEGINSENVYFVRKYYRNKRVAGKGYAVINRKGKKMDIRNVGRWTVFTSDGRSFHVAYSENDKRGYVIEYIDVNFDL</sequence>
<evidence type="ECO:0000313" key="2">
    <source>
        <dbReference type="EMBL" id="PXX15456.1"/>
    </source>
</evidence>
<gene>
    <name evidence="2" type="ORF">EJ73_02842</name>
</gene>
<accession>A0A318I4E5</accession>
<proteinExistence type="predicted"/>
<feature type="transmembrane region" description="Helical" evidence="1">
    <location>
        <begin position="12"/>
        <end position="32"/>
    </location>
</feature>
<name>A0A318I4E5_9BACT</name>
<reference evidence="2 3" key="1">
    <citation type="submission" date="2018-05" db="EMBL/GenBank/DDBJ databases">
        <title>Genomic Encyclopedia of Type Strains, Phase I: the one thousand microbial genomes (KMG-I) project.</title>
        <authorList>
            <person name="Kyrpides N."/>
        </authorList>
    </citation>
    <scope>NUCLEOTIDE SEQUENCE [LARGE SCALE GENOMIC DNA]</scope>
    <source>
        <strain evidence="2 3">DSM 15611</strain>
    </source>
</reference>
<protein>
    <submittedName>
        <fullName evidence="2">Uncharacterized protein</fullName>
    </submittedName>
</protein>
<dbReference type="AlphaFoldDB" id="A0A318I4E5"/>
<comment type="caution">
    <text evidence="2">The sequence shown here is derived from an EMBL/GenBank/DDBJ whole genome shotgun (WGS) entry which is preliminary data.</text>
</comment>
<evidence type="ECO:0000256" key="1">
    <source>
        <dbReference type="SAM" id="Phobius"/>
    </source>
</evidence>
<keyword evidence="1" id="KW-0472">Membrane</keyword>
<keyword evidence="3" id="KW-1185">Reference proteome</keyword>
<evidence type="ECO:0000313" key="3">
    <source>
        <dbReference type="Proteomes" id="UP000248314"/>
    </source>
</evidence>
<organism evidence="2 3">
    <name type="scientific">Hoylesella shahii DSM 15611 = JCM 12083</name>
    <dbReference type="NCBI Taxonomy" id="1122991"/>
    <lineage>
        <taxon>Bacteria</taxon>
        <taxon>Pseudomonadati</taxon>
        <taxon>Bacteroidota</taxon>
        <taxon>Bacteroidia</taxon>
        <taxon>Bacteroidales</taxon>
        <taxon>Prevotellaceae</taxon>
        <taxon>Hoylesella</taxon>
    </lineage>
</organism>